<reference evidence="3" key="1">
    <citation type="journal article" date="2019" name="Int. J. Syst. Evol. Microbiol.">
        <title>The Global Catalogue of Microorganisms (GCM) 10K type strain sequencing project: providing services to taxonomists for standard genome sequencing and annotation.</title>
        <authorList>
            <consortium name="The Broad Institute Genomics Platform"/>
            <consortium name="The Broad Institute Genome Sequencing Center for Infectious Disease"/>
            <person name="Wu L."/>
            <person name="Ma J."/>
        </authorList>
    </citation>
    <scope>NUCLEOTIDE SEQUENCE [LARGE SCALE GENOMIC DNA]</scope>
    <source>
        <strain evidence="3">JCM 16013</strain>
    </source>
</reference>
<dbReference type="Proteomes" id="UP001499854">
    <property type="component" value="Unassembled WGS sequence"/>
</dbReference>
<keyword evidence="3" id="KW-1185">Reference proteome</keyword>
<sequence length="214" mass="23048">MRSLWRTVRRHFRPWHLAVPILAVTMVAGYLASHPAPRYRSEIVLSVQAPESELAKADNPNPYADVKGSLAATAALVAQGLSSDSSAAELHARGMAAGYQLTPRNSGTVQEPYYWLPRLDITADGPTVPAAMNSLKILTAAMQDSLVSLQDRAGVNPADRVTTKIIVPQSTVPIPVRKSRALAGVAVLGGGSAWLIPTWVRNVGRRRALRRDGE</sequence>
<comment type="caution">
    <text evidence="2">The sequence shown here is derived from an EMBL/GenBank/DDBJ whole genome shotgun (WGS) entry which is preliminary data.</text>
</comment>
<organism evidence="2 3">
    <name type="scientific">Catenulispora subtropica</name>
    <dbReference type="NCBI Taxonomy" id="450798"/>
    <lineage>
        <taxon>Bacteria</taxon>
        <taxon>Bacillati</taxon>
        <taxon>Actinomycetota</taxon>
        <taxon>Actinomycetes</taxon>
        <taxon>Catenulisporales</taxon>
        <taxon>Catenulisporaceae</taxon>
        <taxon>Catenulispora</taxon>
    </lineage>
</organism>
<evidence type="ECO:0008006" key="4">
    <source>
        <dbReference type="Google" id="ProtNLM"/>
    </source>
</evidence>
<protein>
    <recommendedName>
        <fullName evidence="4">Lipopolysaccharide biosynthesis protein</fullName>
    </recommendedName>
</protein>
<keyword evidence="1" id="KW-1133">Transmembrane helix</keyword>
<proteinExistence type="predicted"/>
<evidence type="ECO:0000313" key="2">
    <source>
        <dbReference type="EMBL" id="GAA1995088.1"/>
    </source>
</evidence>
<accession>A0ABP5EBS5</accession>
<name>A0ABP5EBS5_9ACTN</name>
<dbReference type="RefSeq" id="WP_344661423.1">
    <property type="nucleotide sequence ID" value="NZ_BAAAQM010000053.1"/>
</dbReference>
<keyword evidence="1" id="KW-0812">Transmembrane</keyword>
<evidence type="ECO:0000256" key="1">
    <source>
        <dbReference type="SAM" id="Phobius"/>
    </source>
</evidence>
<dbReference type="EMBL" id="BAAAQM010000053">
    <property type="protein sequence ID" value="GAA1995088.1"/>
    <property type="molecule type" value="Genomic_DNA"/>
</dbReference>
<feature type="transmembrane region" description="Helical" evidence="1">
    <location>
        <begin position="181"/>
        <end position="200"/>
    </location>
</feature>
<keyword evidence="1" id="KW-0472">Membrane</keyword>
<gene>
    <name evidence="2" type="ORF">GCM10009838_69610</name>
</gene>
<evidence type="ECO:0000313" key="3">
    <source>
        <dbReference type="Proteomes" id="UP001499854"/>
    </source>
</evidence>